<accession>A0A0V0QPI1</accession>
<evidence type="ECO:0000256" key="3">
    <source>
        <dbReference type="ARBA" id="ARBA00022840"/>
    </source>
</evidence>
<reference evidence="7 8" key="1">
    <citation type="journal article" date="2015" name="Sci. Rep.">
        <title>Genome of the facultative scuticociliatosis pathogen Pseudocohnilembus persalinus provides insight into its virulence through horizontal gene transfer.</title>
        <authorList>
            <person name="Xiong J."/>
            <person name="Wang G."/>
            <person name="Cheng J."/>
            <person name="Tian M."/>
            <person name="Pan X."/>
            <person name="Warren A."/>
            <person name="Jiang C."/>
            <person name="Yuan D."/>
            <person name="Miao W."/>
        </authorList>
    </citation>
    <scope>NUCLEOTIDE SEQUENCE [LARGE SCALE GENOMIC DNA]</scope>
    <source>
        <strain evidence="7">36N120E</strain>
    </source>
</reference>
<evidence type="ECO:0000313" key="7">
    <source>
        <dbReference type="EMBL" id="KRX04146.1"/>
    </source>
</evidence>
<evidence type="ECO:0000256" key="4">
    <source>
        <dbReference type="SAM" id="Coils"/>
    </source>
</evidence>
<dbReference type="PANTHER" id="PTHR45626">
    <property type="entry name" value="TRANSCRIPTION TERMINATION FACTOR 2-RELATED"/>
    <property type="match status" value="1"/>
</dbReference>
<dbReference type="InterPro" id="IPR038718">
    <property type="entry name" value="SNF2-like_sf"/>
</dbReference>
<dbReference type="InterPro" id="IPR050628">
    <property type="entry name" value="SNF2_RAD54_helicase_TF"/>
</dbReference>
<dbReference type="Proteomes" id="UP000054937">
    <property type="component" value="Unassembled WGS sequence"/>
</dbReference>
<feature type="domain" description="Helicase ATP-binding" evidence="6">
    <location>
        <begin position="772"/>
        <end position="933"/>
    </location>
</feature>
<dbReference type="InterPro" id="IPR014001">
    <property type="entry name" value="Helicase_ATP-bd"/>
</dbReference>
<feature type="compositionally biased region" description="Basic and acidic residues" evidence="5">
    <location>
        <begin position="1"/>
        <end position="11"/>
    </location>
</feature>
<proteinExistence type="predicted"/>
<comment type="caution">
    <text evidence="7">The sequence shown here is derived from an EMBL/GenBank/DDBJ whole genome shotgun (WGS) entry which is preliminary data.</text>
</comment>
<feature type="region of interest" description="Disordered" evidence="5">
    <location>
        <begin position="1"/>
        <end position="42"/>
    </location>
</feature>
<dbReference type="GO" id="GO:0005634">
    <property type="term" value="C:nucleus"/>
    <property type="evidence" value="ECO:0007669"/>
    <property type="project" value="TreeGrafter"/>
</dbReference>
<dbReference type="GO" id="GO:0005524">
    <property type="term" value="F:ATP binding"/>
    <property type="evidence" value="ECO:0007669"/>
    <property type="project" value="UniProtKB-KW"/>
</dbReference>
<dbReference type="GO" id="GO:0016787">
    <property type="term" value="F:hydrolase activity"/>
    <property type="evidence" value="ECO:0007669"/>
    <property type="project" value="UniProtKB-KW"/>
</dbReference>
<dbReference type="EMBL" id="LDAU01000120">
    <property type="protein sequence ID" value="KRX04146.1"/>
    <property type="molecule type" value="Genomic_DNA"/>
</dbReference>
<dbReference type="InterPro" id="IPR027417">
    <property type="entry name" value="P-loop_NTPase"/>
</dbReference>
<dbReference type="InParanoid" id="A0A0V0QPI1"/>
<evidence type="ECO:0000256" key="2">
    <source>
        <dbReference type="ARBA" id="ARBA00022801"/>
    </source>
</evidence>
<dbReference type="SMART" id="SM00487">
    <property type="entry name" value="DEXDc"/>
    <property type="match status" value="1"/>
</dbReference>
<dbReference type="AlphaFoldDB" id="A0A0V0QPI1"/>
<gene>
    <name evidence="7" type="ORF">PPERSA_11270</name>
</gene>
<dbReference type="GO" id="GO:0006281">
    <property type="term" value="P:DNA repair"/>
    <property type="evidence" value="ECO:0007669"/>
    <property type="project" value="TreeGrafter"/>
</dbReference>
<evidence type="ECO:0000313" key="8">
    <source>
        <dbReference type="Proteomes" id="UP000054937"/>
    </source>
</evidence>
<keyword evidence="8" id="KW-1185">Reference proteome</keyword>
<dbReference type="GO" id="GO:0008094">
    <property type="term" value="F:ATP-dependent activity, acting on DNA"/>
    <property type="evidence" value="ECO:0007669"/>
    <property type="project" value="TreeGrafter"/>
</dbReference>
<evidence type="ECO:0000259" key="6">
    <source>
        <dbReference type="PROSITE" id="PS51192"/>
    </source>
</evidence>
<keyword evidence="3" id="KW-0067">ATP-binding</keyword>
<evidence type="ECO:0000256" key="5">
    <source>
        <dbReference type="SAM" id="MobiDB-lite"/>
    </source>
</evidence>
<keyword evidence="2 7" id="KW-0378">Hydrolase</keyword>
<dbReference type="OMA" id="HENNDQQ"/>
<evidence type="ECO:0000256" key="1">
    <source>
        <dbReference type="ARBA" id="ARBA00022741"/>
    </source>
</evidence>
<sequence length="1028" mass="122746">MEPQKNKEQNSNKKQRPQSSCLLKKRQGQLKFNNNSNGYADDQKKIIEQQSQQLDQLKKNIIRNNKLQQNEVILQKVETAPNQSKEKTKRKENYYIKKSQKQCFQMENYEYNDKNLKDQTSVLFMSDYEFDDNEEININLNHNYPQSKQSVNSSKQDIIEKNIRFTKSLSPSKNKLNTISKTDFINKQTDNMQFNKSDDSQFISNNLDTQKLIQRKFTEQQVQEHENNDQQVQNECEENKEIENLENGNKKNIKKTSINSKQKIKLEKKKEKLEKKKEQERIIKEQRQKKKFEKQQQQKEQQQKIINETIQKQQNIYEENNKKMYRLEYQKIQKRMQNLDTEIQKQYQKLINTLNNIKQNKKCLQKMRQANDARQKYDQAIKQIQIEIEIMEQKLKNLPIIDSQNSRISFNAKNVMIKREQNIAAFFSEIEQNEQIRDYKMFYGPDKIYLLDHIQFKLGGNFVYSECALVFAFARKLGDDLVTYWCPIMDPYDLVESDGIICDDLQELLKEPMFQDMFDKYAYFMMDNLNQNLNQQENEQNQIKEIQIKTTQDDLSIEDYYIPFYKDLFEHQKQEVGWMFNCEQHPYINIKGNMICIPILDSGYYAIPDGENIKIIQKNDIQSVKLSNFGGILGSEIGSGKTASIIGLTSLGYQIDNFTEQMALQQTFQQEDQQSNIQIEEYKSQEEENENNKKEIQMNEQNQVFRDEQKLDQDDKFDLMSHDLQLHKKVFSRETGFHDNQLFKQDNLENKKIELLKTQLKQNFKNVYLPSLIIVTKNILYQWAEEYEKFAPFLKIKVVENSEDFLNLNIKEKIDSDQNKFKVLQDINILITHREAIIDIYQLDKTFSSQLFQINFRRVVYDEIHEITNIYDKRQKEKEYQPHKINNNLYTHIDLFYLVSKKLKTQFIWGMTGTLQNLNYRNNSESLALLLQLANPRSIVLPQLIKDVQYIDFDQIQKLLYRGKLENRQGEKYAREICSHFTSQFKHLENMQDQFEIAIDIIQKELNAQIFSIKDSLNDPRFKDQQKV</sequence>
<feature type="coiled-coil region" evidence="4">
    <location>
        <begin position="215"/>
        <end position="394"/>
    </location>
</feature>
<protein>
    <submittedName>
        <fullName evidence="7">p-loop containing nucleoside triphosphate hydrolase</fullName>
    </submittedName>
</protein>
<organism evidence="7 8">
    <name type="scientific">Pseudocohnilembus persalinus</name>
    <name type="common">Ciliate</name>
    <dbReference type="NCBI Taxonomy" id="266149"/>
    <lineage>
        <taxon>Eukaryota</taxon>
        <taxon>Sar</taxon>
        <taxon>Alveolata</taxon>
        <taxon>Ciliophora</taxon>
        <taxon>Intramacronucleata</taxon>
        <taxon>Oligohymenophorea</taxon>
        <taxon>Scuticociliatia</taxon>
        <taxon>Philasterida</taxon>
        <taxon>Pseudocohnilembidae</taxon>
        <taxon>Pseudocohnilembus</taxon>
    </lineage>
</organism>
<dbReference type="Gene3D" id="3.40.50.10810">
    <property type="entry name" value="Tandem AAA-ATPase domain"/>
    <property type="match status" value="1"/>
</dbReference>
<keyword evidence="1" id="KW-0547">Nucleotide-binding</keyword>
<dbReference type="SUPFAM" id="SSF52540">
    <property type="entry name" value="P-loop containing nucleoside triphosphate hydrolases"/>
    <property type="match status" value="1"/>
</dbReference>
<keyword evidence="4" id="KW-0175">Coiled coil</keyword>
<name>A0A0V0QPI1_PSEPJ</name>
<dbReference type="PROSITE" id="PS51192">
    <property type="entry name" value="HELICASE_ATP_BIND_1"/>
    <property type="match status" value="1"/>
</dbReference>